<evidence type="ECO:0000256" key="5">
    <source>
        <dbReference type="ARBA" id="ARBA00022777"/>
    </source>
</evidence>
<dbReference type="GO" id="GO:0050684">
    <property type="term" value="P:regulation of mRNA processing"/>
    <property type="evidence" value="ECO:0007669"/>
    <property type="project" value="TreeGrafter"/>
</dbReference>
<dbReference type="RefSeq" id="XP_003043181.1">
    <property type="nucleotide sequence ID" value="XM_003043135.1"/>
</dbReference>
<dbReference type="EMBL" id="GG698922">
    <property type="protein sequence ID" value="EEU37468.1"/>
    <property type="molecule type" value="Genomic_DNA"/>
</dbReference>
<comment type="catalytic activity">
    <reaction evidence="8">
        <text>L-seryl-[protein] + ATP = O-phospho-L-seryl-[protein] + ADP + H(+)</text>
        <dbReference type="Rhea" id="RHEA:17989"/>
        <dbReference type="Rhea" id="RHEA-COMP:9863"/>
        <dbReference type="Rhea" id="RHEA-COMP:11604"/>
        <dbReference type="ChEBI" id="CHEBI:15378"/>
        <dbReference type="ChEBI" id="CHEBI:29999"/>
        <dbReference type="ChEBI" id="CHEBI:30616"/>
        <dbReference type="ChEBI" id="CHEBI:83421"/>
        <dbReference type="ChEBI" id="CHEBI:456216"/>
        <dbReference type="EC" id="2.7.11.1"/>
    </reaction>
</comment>
<keyword evidence="4 9" id="KW-0547">Nucleotide-binding</keyword>
<dbReference type="GO" id="GO:0004674">
    <property type="term" value="F:protein serine/threonine kinase activity"/>
    <property type="evidence" value="ECO:0007669"/>
    <property type="project" value="UniProtKB-KW"/>
</dbReference>
<feature type="region of interest" description="Disordered" evidence="11">
    <location>
        <begin position="15"/>
        <end position="47"/>
    </location>
</feature>
<dbReference type="InterPro" id="IPR008271">
    <property type="entry name" value="Ser/Thr_kinase_AS"/>
</dbReference>
<sequence>MGNYFAKLSPCLAQPTGQTDRVSDHKPDQATHSDTISEGVQDQATQTDAVADGVEDQIIQPDTASEVVEEGKDAYRPGGFHPVYIGDVFNDRYKALNKIGYGQYSTVWLVKDLQASSSSDGPSLFRALKVLSAVCYGQGHDTFEKEILTHLRDGDRDQLGYNYVCHLVDDFEHLGPNGTHTCLVFELMGETLRSFGVWFSEHMIPPSIMHRFAIQLVLALDFAHEHDVIHTDIKPDNIFVKFRDHSLIESGYLKDVPIPEQDRAETQYCPVPSRPLRGYYFDTENTRADQFDIALGDWGVSSWTTKHLCETIQPVALRSPEVLIGAPWTASTDWWNLGAVLIEVFRAVRMFDGGVAPDGHYELKEHLTEIVDLFGPFPKTLLEKGDPDIVRDMFDEEGCVKDAEQYEGPGLESEAYLPGLSLLMKADFASFLELMMKIDPEERPSAMDLLRHPWLNAVRSK</sequence>
<evidence type="ECO:0000256" key="9">
    <source>
        <dbReference type="PROSITE-ProRule" id="PRU10141"/>
    </source>
</evidence>
<dbReference type="OMA" id="SAECYDG"/>
<reference evidence="13 14" key="1">
    <citation type="journal article" date="2009" name="PLoS Genet.">
        <title>The genome of Nectria haematococca: contribution of supernumerary chromosomes to gene expansion.</title>
        <authorList>
            <person name="Coleman J.J."/>
            <person name="Rounsley S.D."/>
            <person name="Rodriguez-Carres M."/>
            <person name="Kuo A."/>
            <person name="Wasmann C.C."/>
            <person name="Grimwood J."/>
            <person name="Schmutz J."/>
            <person name="Taga M."/>
            <person name="White G.J."/>
            <person name="Zhou S."/>
            <person name="Schwartz D.C."/>
            <person name="Freitag M."/>
            <person name="Ma L.J."/>
            <person name="Danchin E.G."/>
            <person name="Henrissat B."/>
            <person name="Coutinho P.M."/>
            <person name="Nelson D.R."/>
            <person name="Straney D."/>
            <person name="Napoli C.A."/>
            <person name="Barker B.M."/>
            <person name="Gribskov M."/>
            <person name="Rep M."/>
            <person name="Kroken S."/>
            <person name="Molnar I."/>
            <person name="Rensing C."/>
            <person name="Kennell J.C."/>
            <person name="Zamora J."/>
            <person name="Farman M.L."/>
            <person name="Selker E.U."/>
            <person name="Salamov A."/>
            <person name="Shapiro H."/>
            <person name="Pangilinan J."/>
            <person name="Lindquist E."/>
            <person name="Lamers C."/>
            <person name="Grigoriev I.V."/>
            <person name="Geiser D.M."/>
            <person name="Covert S.F."/>
            <person name="Temporini E."/>
            <person name="Vanetten H.D."/>
        </authorList>
    </citation>
    <scope>NUCLEOTIDE SEQUENCE [LARGE SCALE GENOMIC DNA]</scope>
    <source>
        <strain evidence="14">ATCC MYA-4622 / CBS 123669 / FGSC 9596 / NRRL 45880 / 77-13-4</strain>
    </source>
</reference>
<dbReference type="InterPro" id="IPR051334">
    <property type="entry name" value="SRPK"/>
</dbReference>
<dbReference type="PROSITE" id="PS00107">
    <property type="entry name" value="PROTEIN_KINASE_ATP"/>
    <property type="match status" value="1"/>
</dbReference>
<feature type="compositionally biased region" description="Polar residues" evidence="11">
    <location>
        <begin position="32"/>
        <end position="47"/>
    </location>
</feature>
<keyword evidence="6 9" id="KW-0067">ATP-binding</keyword>
<dbReference type="PROSITE" id="PS00108">
    <property type="entry name" value="PROTEIN_KINASE_ST"/>
    <property type="match status" value="1"/>
</dbReference>
<keyword evidence="5" id="KW-0418">Kinase</keyword>
<evidence type="ECO:0000256" key="6">
    <source>
        <dbReference type="ARBA" id="ARBA00022840"/>
    </source>
</evidence>
<dbReference type="InterPro" id="IPR011009">
    <property type="entry name" value="Kinase-like_dom_sf"/>
</dbReference>
<dbReference type="GeneID" id="9665195"/>
<evidence type="ECO:0000256" key="4">
    <source>
        <dbReference type="ARBA" id="ARBA00022741"/>
    </source>
</evidence>
<evidence type="ECO:0000313" key="14">
    <source>
        <dbReference type="Proteomes" id="UP000005206"/>
    </source>
</evidence>
<dbReference type="PANTHER" id="PTHR47634">
    <property type="entry name" value="PROTEIN KINASE DOMAIN-CONTAINING PROTEIN-RELATED"/>
    <property type="match status" value="1"/>
</dbReference>
<dbReference type="PROSITE" id="PS50011">
    <property type="entry name" value="PROTEIN_KINASE_DOM"/>
    <property type="match status" value="1"/>
</dbReference>
<dbReference type="Proteomes" id="UP000005206">
    <property type="component" value="Chromosome 11"/>
</dbReference>
<comment type="similarity">
    <text evidence="10">Belongs to the protein kinase superfamily.</text>
</comment>
<proteinExistence type="inferred from homology"/>
<evidence type="ECO:0000259" key="12">
    <source>
        <dbReference type="PROSITE" id="PS50011"/>
    </source>
</evidence>
<feature type="domain" description="Protein kinase" evidence="12">
    <location>
        <begin position="93"/>
        <end position="455"/>
    </location>
</feature>
<keyword evidence="14" id="KW-1185">Reference proteome</keyword>
<dbReference type="SUPFAM" id="SSF56112">
    <property type="entry name" value="Protein kinase-like (PK-like)"/>
    <property type="match status" value="1"/>
</dbReference>
<dbReference type="GO" id="GO:0005524">
    <property type="term" value="F:ATP binding"/>
    <property type="evidence" value="ECO:0007669"/>
    <property type="project" value="UniProtKB-UniRule"/>
</dbReference>
<dbReference type="AlphaFoldDB" id="C7ZEW6"/>
<evidence type="ECO:0000256" key="11">
    <source>
        <dbReference type="SAM" id="MobiDB-lite"/>
    </source>
</evidence>
<dbReference type="InterPro" id="IPR017441">
    <property type="entry name" value="Protein_kinase_ATP_BS"/>
</dbReference>
<dbReference type="eggNOG" id="KOG1290">
    <property type="taxonomic scope" value="Eukaryota"/>
</dbReference>
<dbReference type="Gene3D" id="1.10.510.10">
    <property type="entry name" value="Transferase(Phosphotransferase) domain 1"/>
    <property type="match status" value="1"/>
</dbReference>
<evidence type="ECO:0000256" key="10">
    <source>
        <dbReference type="RuleBase" id="RU000304"/>
    </source>
</evidence>
<dbReference type="InParanoid" id="C7ZEW6"/>
<evidence type="ECO:0000313" key="13">
    <source>
        <dbReference type="EMBL" id="EEU37468.1"/>
    </source>
</evidence>
<dbReference type="HOGENOM" id="CLU_000288_81_13_1"/>
<feature type="compositionally biased region" description="Basic and acidic residues" evidence="11">
    <location>
        <begin position="21"/>
        <end position="31"/>
    </location>
</feature>
<evidence type="ECO:0000256" key="3">
    <source>
        <dbReference type="ARBA" id="ARBA00022679"/>
    </source>
</evidence>
<gene>
    <name evidence="13" type="ORF">NECHADRAFT_86322</name>
</gene>
<comment type="catalytic activity">
    <reaction evidence="7">
        <text>L-threonyl-[protein] + ATP = O-phospho-L-threonyl-[protein] + ADP + H(+)</text>
        <dbReference type="Rhea" id="RHEA:46608"/>
        <dbReference type="Rhea" id="RHEA-COMP:11060"/>
        <dbReference type="Rhea" id="RHEA-COMP:11605"/>
        <dbReference type="ChEBI" id="CHEBI:15378"/>
        <dbReference type="ChEBI" id="CHEBI:30013"/>
        <dbReference type="ChEBI" id="CHEBI:30616"/>
        <dbReference type="ChEBI" id="CHEBI:61977"/>
        <dbReference type="ChEBI" id="CHEBI:456216"/>
        <dbReference type="EC" id="2.7.11.1"/>
    </reaction>
</comment>
<organism evidence="13 14">
    <name type="scientific">Fusarium vanettenii (strain ATCC MYA-4622 / CBS 123669 / FGSC 9596 / NRRL 45880 / 77-13-4)</name>
    <name type="common">Fusarium solani subsp. pisi</name>
    <dbReference type="NCBI Taxonomy" id="660122"/>
    <lineage>
        <taxon>Eukaryota</taxon>
        <taxon>Fungi</taxon>
        <taxon>Dikarya</taxon>
        <taxon>Ascomycota</taxon>
        <taxon>Pezizomycotina</taxon>
        <taxon>Sordariomycetes</taxon>
        <taxon>Hypocreomycetidae</taxon>
        <taxon>Hypocreales</taxon>
        <taxon>Nectriaceae</taxon>
        <taxon>Fusarium</taxon>
        <taxon>Fusarium solani species complex</taxon>
        <taxon>Fusarium vanettenii</taxon>
    </lineage>
</organism>
<dbReference type="GO" id="GO:0005634">
    <property type="term" value="C:nucleus"/>
    <property type="evidence" value="ECO:0007669"/>
    <property type="project" value="TreeGrafter"/>
</dbReference>
<name>C7ZEW6_FUSV7</name>
<keyword evidence="2 10" id="KW-0723">Serine/threonine-protein kinase</keyword>
<dbReference type="KEGG" id="nhe:NECHADRAFT_86322"/>
<evidence type="ECO:0000256" key="1">
    <source>
        <dbReference type="ARBA" id="ARBA00012513"/>
    </source>
</evidence>
<dbReference type="GO" id="GO:0000245">
    <property type="term" value="P:spliceosomal complex assembly"/>
    <property type="evidence" value="ECO:0007669"/>
    <property type="project" value="TreeGrafter"/>
</dbReference>
<dbReference type="STRING" id="660122.C7ZEW6"/>
<feature type="binding site" evidence="9">
    <location>
        <position position="129"/>
    </location>
    <ligand>
        <name>ATP</name>
        <dbReference type="ChEBI" id="CHEBI:30616"/>
    </ligand>
</feature>
<accession>C7ZEW6</accession>
<evidence type="ECO:0000256" key="2">
    <source>
        <dbReference type="ARBA" id="ARBA00022527"/>
    </source>
</evidence>
<protein>
    <recommendedName>
        <fullName evidence="1">non-specific serine/threonine protein kinase</fullName>
        <ecNumber evidence="1">2.7.11.1</ecNumber>
    </recommendedName>
</protein>
<dbReference type="Pfam" id="PF00069">
    <property type="entry name" value="Pkinase"/>
    <property type="match status" value="2"/>
</dbReference>
<dbReference type="PANTHER" id="PTHR47634:SF9">
    <property type="entry name" value="PROTEIN KINASE DOMAIN-CONTAINING PROTEIN-RELATED"/>
    <property type="match status" value="1"/>
</dbReference>
<dbReference type="EC" id="2.7.11.1" evidence="1"/>
<keyword evidence="3" id="KW-0808">Transferase</keyword>
<dbReference type="GO" id="GO:0005737">
    <property type="term" value="C:cytoplasm"/>
    <property type="evidence" value="ECO:0007669"/>
    <property type="project" value="TreeGrafter"/>
</dbReference>
<dbReference type="InterPro" id="IPR000719">
    <property type="entry name" value="Prot_kinase_dom"/>
</dbReference>
<dbReference type="VEuPathDB" id="FungiDB:NECHADRAFT_86322"/>
<evidence type="ECO:0000256" key="7">
    <source>
        <dbReference type="ARBA" id="ARBA00047899"/>
    </source>
</evidence>
<dbReference type="Gene3D" id="3.30.200.20">
    <property type="entry name" value="Phosphorylase Kinase, domain 1"/>
    <property type="match status" value="1"/>
</dbReference>
<dbReference type="SMART" id="SM00220">
    <property type="entry name" value="S_TKc"/>
    <property type="match status" value="1"/>
</dbReference>
<dbReference type="OrthoDB" id="5979581at2759"/>
<evidence type="ECO:0000256" key="8">
    <source>
        <dbReference type="ARBA" id="ARBA00048679"/>
    </source>
</evidence>